<evidence type="ECO:0000256" key="2">
    <source>
        <dbReference type="PROSITE-ProRule" id="PRU00047"/>
    </source>
</evidence>
<gene>
    <name evidence="5" type="ORF">H0H81_004191</name>
</gene>
<feature type="compositionally biased region" description="Low complexity" evidence="3">
    <location>
        <begin position="197"/>
        <end position="212"/>
    </location>
</feature>
<keyword evidence="2" id="KW-0863">Zinc-finger</keyword>
<keyword evidence="2" id="KW-0479">Metal-binding</keyword>
<feature type="compositionally biased region" description="Low complexity" evidence="3">
    <location>
        <begin position="720"/>
        <end position="733"/>
    </location>
</feature>
<dbReference type="OrthoDB" id="3260546at2759"/>
<feature type="compositionally biased region" description="Low complexity" evidence="3">
    <location>
        <begin position="627"/>
        <end position="651"/>
    </location>
</feature>
<reference evidence="5" key="1">
    <citation type="submission" date="2021-02" db="EMBL/GenBank/DDBJ databases">
        <authorList>
            <person name="Nieuwenhuis M."/>
            <person name="Van De Peppel L.J.J."/>
        </authorList>
    </citation>
    <scope>NUCLEOTIDE SEQUENCE</scope>
    <source>
        <strain evidence="5">D49</strain>
    </source>
</reference>
<feature type="domain" description="CCHC-type" evidence="4">
    <location>
        <begin position="278"/>
        <end position="291"/>
    </location>
</feature>
<dbReference type="GO" id="GO:0003676">
    <property type="term" value="F:nucleic acid binding"/>
    <property type="evidence" value="ECO:0007669"/>
    <property type="project" value="InterPro"/>
</dbReference>
<dbReference type="SUPFAM" id="SSF57756">
    <property type="entry name" value="Retrovirus zinc finger-like domains"/>
    <property type="match status" value="1"/>
</dbReference>
<evidence type="ECO:0000256" key="1">
    <source>
        <dbReference type="ARBA" id="ARBA00022664"/>
    </source>
</evidence>
<organism evidence="5 6">
    <name type="scientific">Sphagnurus paluster</name>
    <dbReference type="NCBI Taxonomy" id="117069"/>
    <lineage>
        <taxon>Eukaryota</taxon>
        <taxon>Fungi</taxon>
        <taxon>Dikarya</taxon>
        <taxon>Basidiomycota</taxon>
        <taxon>Agaricomycotina</taxon>
        <taxon>Agaricomycetes</taxon>
        <taxon>Agaricomycetidae</taxon>
        <taxon>Agaricales</taxon>
        <taxon>Tricholomatineae</taxon>
        <taxon>Lyophyllaceae</taxon>
        <taxon>Sphagnurus</taxon>
    </lineage>
</organism>
<dbReference type="AlphaFoldDB" id="A0A9P7GF21"/>
<protein>
    <recommendedName>
        <fullName evidence="4">CCHC-type domain-containing protein</fullName>
    </recommendedName>
</protein>
<dbReference type="Proteomes" id="UP000717328">
    <property type="component" value="Unassembled WGS sequence"/>
</dbReference>
<dbReference type="GO" id="GO:0008270">
    <property type="term" value="F:zinc ion binding"/>
    <property type="evidence" value="ECO:0007669"/>
    <property type="project" value="UniProtKB-KW"/>
</dbReference>
<dbReference type="Pfam" id="PF00098">
    <property type="entry name" value="zf-CCHC"/>
    <property type="match status" value="1"/>
</dbReference>
<feature type="region of interest" description="Disordered" evidence="3">
    <location>
        <begin position="719"/>
        <end position="748"/>
    </location>
</feature>
<feature type="region of interest" description="Disordered" evidence="3">
    <location>
        <begin position="690"/>
        <end position="709"/>
    </location>
</feature>
<feature type="region of interest" description="Disordered" evidence="3">
    <location>
        <begin position="533"/>
        <end position="556"/>
    </location>
</feature>
<feature type="compositionally biased region" description="Polar residues" evidence="3">
    <location>
        <begin position="217"/>
        <end position="229"/>
    </location>
</feature>
<dbReference type="PROSITE" id="PS50158">
    <property type="entry name" value="ZF_CCHC"/>
    <property type="match status" value="1"/>
</dbReference>
<dbReference type="GO" id="GO:0006397">
    <property type="term" value="P:mRNA processing"/>
    <property type="evidence" value="ECO:0007669"/>
    <property type="project" value="UniProtKB-KW"/>
</dbReference>
<comment type="caution">
    <text evidence="5">The sequence shown here is derived from an EMBL/GenBank/DDBJ whole genome shotgun (WGS) entry which is preliminary data.</text>
</comment>
<feature type="compositionally biased region" description="Low complexity" evidence="3">
    <location>
        <begin position="464"/>
        <end position="482"/>
    </location>
</feature>
<feature type="compositionally biased region" description="Polar residues" evidence="3">
    <location>
        <begin position="734"/>
        <end position="748"/>
    </location>
</feature>
<keyword evidence="1" id="KW-0507">mRNA processing</keyword>
<reference evidence="5" key="2">
    <citation type="submission" date="2021-10" db="EMBL/GenBank/DDBJ databases">
        <title>Phylogenomics reveals ancestral predisposition of the termite-cultivated fungus Termitomyces towards a domesticated lifestyle.</title>
        <authorList>
            <person name="Auxier B."/>
            <person name="Grum-Grzhimaylo A."/>
            <person name="Cardenas M.E."/>
            <person name="Lodge J.D."/>
            <person name="Laessoe T."/>
            <person name="Pedersen O."/>
            <person name="Smith M.E."/>
            <person name="Kuyper T.W."/>
            <person name="Franco-Molano E.A."/>
            <person name="Baroni T.J."/>
            <person name="Aanen D.K."/>
        </authorList>
    </citation>
    <scope>NUCLEOTIDE SEQUENCE</scope>
    <source>
        <strain evidence="5">D49</strain>
    </source>
</reference>
<dbReference type="InterPro" id="IPR036875">
    <property type="entry name" value="Znf_CCHC_sf"/>
</dbReference>
<keyword evidence="2" id="KW-0862">Zinc</keyword>
<dbReference type="InterPro" id="IPR001878">
    <property type="entry name" value="Znf_CCHC"/>
</dbReference>
<accession>A0A9P7GF21</accession>
<evidence type="ECO:0000259" key="4">
    <source>
        <dbReference type="PROSITE" id="PS50158"/>
    </source>
</evidence>
<evidence type="ECO:0000256" key="3">
    <source>
        <dbReference type="SAM" id="MobiDB-lite"/>
    </source>
</evidence>
<evidence type="ECO:0000313" key="5">
    <source>
        <dbReference type="EMBL" id="KAG5649382.1"/>
    </source>
</evidence>
<keyword evidence="6" id="KW-1185">Reference proteome</keyword>
<name>A0A9P7GF21_9AGAR</name>
<feature type="region of interest" description="Disordered" evidence="3">
    <location>
        <begin position="459"/>
        <end position="482"/>
    </location>
</feature>
<feature type="region of interest" description="Disordered" evidence="3">
    <location>
        <begin position="197"/>
        <end position="244"/>
    </location>
</feature>
<feature type="region of interest" description="Disordered" evidence="3">
    <location>
        <begin position="620"/>
        <end position="655"/>
    </location>
</feature>
<proteinExistence type="predicted"/>
<dbReference type="EMBL" id="JABCKI010001078">
    <property type="protein sequence ID" value="KAG5649382.1"/>
    <property type="molecule type" value="Genomic_DNA"/>
</dbReference>
<sequence>MPPRQDPTAPTLVTASNGIPELARYFEDLDFLFEDCLIQSDAAKKRHTARYLDTPTARLWQGLEPSYTAGSYEQWKTAIHALYPGTLEDRRYSVRDLEALVNQWSEHGIASLLQLGEFYRQFVAVSSFLVWKQRLSTGEQDRAFQTAFDTQLWTRIYERLIIVDINHHPEDLWPITSVFAAAQYVLHDTTPPVVPSITPSAAASPTTPASITKVPHAQSSKPSQTTHTPNAPYIPEPTPIDMKPVAPKNEAILQVFQQILASLQQLQPQGRRLHELECYFCGKLGHQLRECALVEPSIHAGKCKRNDEQRIVLPSGARVPNNVPGNNLHEKIEECYCRNASNRATVPAAANQTIGTLLYETRGTCAPSATAAMFNFDKQINFLEQELRRLQVGTRTPHEPAPPHAHKSHASAPAHIFQYSTTPWLAPAESSTTPTPVKFARASRNFKPINYPERLLTPAASIFSPPESKPSTPQQTTTTRIRSTNSARPIKLGTLVPATPVLSPVGPPPPKSNPFITSTSSCLASLTTVKPTPFGPELVRPTSQAPETTSSSQHVPPAPELIEAASHHESATQHRDQPAPACIYRTRASTMLASPSSVERAPVSHPLSSFAAPLLVSAASSEDNGRRATPSYRTTAPPTTPSTRTASNAAPFRPAHYAPRPATLPVANAQPLDSAPCRLLPVEHVKAATPTKSSAAAESTTTPAPDTSVAAVSITKPTPSLATSADSSIATASGHTNKPTEQAHRTTTMPRSMFEDSVPTRAHIPATAISNIAPAVNHTPSTPSLDRRSFQVPASLSSIANAHQATSATSQRWKHSTTKPTSSSIAVFAKPTHIRFCGESTPTAMTTPEPVTVDQDRAPQCMVSYASADHTV</sequence>
<feature type="compositionally biased region" description="Low complexity" evidence="3">
    <location>
        <begin position="690"/>
        <end position="708"/>
    </location>
</feature>
<evidence type="ECO:0000313" key="6">
    <source>
        <dbReference type="Proteomes" id="UP000717328"/>
    </source>
</evidence>
<feature type="compositionally biased region" description="Polar residues" evidence="3">
    <location>
        <begin position="541"/>
        <end position="554"/>
    </location>
</feature>